<dbReference type="Gene3D" id="3.90.640.10">
    <property type="entry name" value="Actin, Chain A, domain 4"/>
    <property type="match status" value="1"/>
</dbReference>
<organism evidence="1 2">
    <name type="scientific">Cadophora malorum</name>
    <dbReference type="NCBI Taxonomy" id="108018"/>
    <lineage>
        <taxon>Eukaryota</taxon>
        <taxon>Fungi</taxon>
        <taxon>Dikarya</taxon>
        <taxon>Ascomycota</taxon>
        <taxon>Pezizomycotina</taxon>
        <taxon>Leotiomycetes</taxon>
        <taxon>Helotiales</taxon>
        <taxon>Ploettnerulaceae</taxon>
        <taxon>Cadophora</taxon>
    </lineage>
</organism>
<keyword evidence="2" id="KW-1185">Reference proteome</keyword>
<evidence type="ECO:0000313" key="2">
    <source>
        <dbReference type="Proteomes" id="UP000664132"/>
    </source>
</evidence>
<proteinExistence type="predicted"/>
<dbReference type="EMBL" id="JAFJYH010000490">
    <property type="protein sequence ID" value="KAG4411341.1"/>
    <property type="molecule type" value="Genomic_DNA"/>
</dbReference>
<comment type="caution">
    <text evidence="1">The sequence shown here is derived from an EMBL/GenBank/DDBJ whole genome shotgun (WGS) entry which is preliminary data.</text>
</comment>
<accession>A0A8H7VYE5</accession>
<protein>
    <recommendedName>
        <fullName evidence="3">Actin-like ATPase domain-containing protein</fullName>
    </recommendedName>
</protein>
<sequence length="661" mass="75329">MDEPRPDLIIAIDFGMTCTGVAYANCSVGSDTIRWIQRWPGRMQANENKVPTILVYPTNQMTPSSWGFQSETDTERQAENKEHQEWFKTYLDEERLREVQMMAKDPSDVPSSIEVVERWYQDYFVFLYQYIESKLQMELPSRWEDARIEFIFSVPTTWKPHPTVERFRSITARAGFGRYPNHKSTIGLTEAEAAAVHMSRESPAIFRENDILIVCDAGGGTTDLSALRVQGTGGGRSLTLQQLDVVFGANLGSAQIDHAFELSVLERLELANRAIPLGIEIEDAAWEMMKSKEYQNAKCDYGSPDDTDFFSVAIPKLSKSYRLESSGILDGELRIRRDELQALFDVQIVKLFELIDRQLQRIQSRLPSEQVAHLVLSGGLGNSAYIQKRLRARYAFGASSFPNATNLQVRVAPDPQLVVCKGIVADRLQKLKGGQSVLGWRCCRASYGTICKVPYNPNNSQHFGQTTHRDAVDGKLYVSDVIDWFIKQGEPVSVDYPIVRTFTRKITHNNPYRVFPVAVVVSHLDKDLLPYSMNQNCSILCNVQSDFSAVELSRFKLKNRHFWNMGEKYYRVDYLIKVALGPADIRFELWFNGQKLSKDEPIRVEWQAAAAPTSPPPVQNMQNPMHMQQMSIPPMQQNWDAKGQNFNYNYAAQNRSSYAIY</sequence>
<dbReference type="PANTHER" id="PTHR42749">
    <property type="entry name" value="CELL SHAPE-DETERMINING PROTEIN MREB"/>
    <property type="match status" value="1"/>
</dbReference>
<dbReference type="SUPFAM" id="SSF53067">
    <property type="entry name" value="Actin-like ATPase domain"/>
    <property type="match status" value="1"/>
</dbReference>
<dbReference type="AlphaFoldDB" id="A0A8H7VYE5"/>
<evidence type="ECO:0008006" key="3">
    <source>
        <dbReference type="Google" id="ProtNLM"/>
    </source>
</evidence>
<dbReference type="Proteomes" id="UP000664132">
    <property type="component" value="Unassembled WGS sequence"/>
</dbReference>
<dbReference type="OrthoDB" id="2394218at2759"/>
<dbReference type="InterPro" id="IPR043129">
    <property type="entry name" value="ATPase_NBD"/>
</dbReference>
<evidence type="ECO:0000313" key="1">
    <source>
        <dbReference type="EMBL" id="KAG4411341.1"/>
    </source>
</evidence>
<dbReference type="CDD" id="cd10170">
    <property type="entry name" value="ASKHA_NBD_HSP70"/>
    <property type="match status" value="1"/>
</dbReference>
<name>A0A8H7VYE5_9HELO</name>
<dbReference type="Gene3D" id="3.30.420.40">
    <property type="match status" value="2"/>
</dbReference>
<gene>
    <name evidence="1" type="ORF">IFR04_015527</name>
</gene>
<reference evidence="1" key="1">
    <citation type="submission" date="2021-02" db="EMBL/GenBank/DDBJ databases">
        <title>Genome sequence Cadophora malorum strain M34.</title>
        <authorList>
            <person name="Stefanovic E."/>
            <person name="Vu D."/>
            <person name="Scully C."/>
            <person name="Dijksterhuis J."/>
            <person name="Roader J."/>
            <person name="Houbraken J."/>
        </authorList>
    </citation>
    <scope>NUCLEOTIDE SEQUENCE</scope>
    <source>
        <strain evidence="1">M34</strain>
    </source>
</reference>
<dbReference type="PANTHER" id="PTHR42749:SF1">
    <property type="entry name" value="CELL SHAPE-DETERMINING PROTEIN MREB"/>
    <property type="match status" value="1"/>
</dbReference>